<evidence type="ECO:0000259" key="5">
    <source>
        <dbReference type="PROSITE" id="PS50887"/>
    </source>
</evidence>
<sequence length="519" mass="56786">MLLRKRHRDVRRKDGNAVRDETFEVEHEGAPGKNPNDPNISKLPIGRSAPRNARSFEREYSAAHSTALRRLIRGSDDEAPSCRQHANVCLCPRLVVVFWRAVHNRVEGMEHSGAGHEQPAPRLDVLAEAELTRSGFRLAFPAALESRYWRDIAVERLREMRFIALWGVGGYFCLGVLLNLIVIENPNWTSVAIQLVGASLLTLAIIHFGLRNSVGVARREIALLACCLVCTLAAILVVTAKPGPVTQRDFLLAIPPASFVLIFIRLRFHQAAAFFIANLGVYALSVFVRPEISRSDAMFLIGFMNTLLLPALVGGHAFERALRRIYLHGLLERLRGEKLAAQNATLTGLSYTDPLTGVANRRRLDETLAALATAPGATGALLLADIDLFKAFNDRYGHLAGDACLCHVAQCLASRLRSTDLLARFGGEEFAVVLPGTTIEEASRTAERLRDAVQNLHFVVENQRVSVTISIGIAMRLGQSSPDALIGAADMALYAAKHAGRNLVQVALPDSGQREPLSA</sequence>
<dbReference type="InterPro" id="IPR029787">
    <property type="entry name" value="Nucleotide_cyclase"/>
</dbReference>
<dbReference type="SMART" id="SM00267">
    <property type="entry name" value="GGDEF"/>
    <property type="match status" value="1"/>
</dbReference>
<dbReference type="InterPro" id="IPR000160">
    <property type="entry name" value="GGDEF_dom"/>
</dbReference>
<gene>
    <name evidence="6" type="ORF">FAZ98_21290</name>
</gene>
<comment type="catalytic activity">
    <reaction evidence="2">
        <text>2 GTP = 3',3'-c-di-GMP + 2 diphosphate</text>
        <dbReference type="Rhea" id="RHEA:24898"/>
        <dbReference type="ChEBI" id="CHEBI:33019"/>
        <dbReference type="ChEBI" id="CHEBI:37565"/>
        <dbReference type="ChEBI" id="CHEBI:58805"/>
        <dbReference type="EC" id="2.7.7.65"/>
    </reaction>
</comment>
<dbReference type="EC" id="2.7.7.65" evidence="1"/>
<feature type="domain" description="GGDEF" evidence="5">
    <location>
        <begin position="377"/>
        <end position="509"/>
    </location>
</feature>
<keyword evidence="7" id="KW-1185">Reference proteome</keyword>
<dbReference type="PANTHER" id="PTHR45138:SF9">
    <property type="entry name" value="DIGUANYLATE CYCLASE DGCM-RELATED"/>
    <property type="match status" value="1"/>
</dbReference>
<dbReference type="GO" id="GO:0043709">
    <property type="term" value="P:cell adhesion involved in single-species biofilm formation"/>
    <property type="evidence" value="ECO:0007669"/>
    <property type="project" value="TreeGrafter"/>
</dbReference>
<feature type="transmembrane region" description="Helical" evidence="4">
    <location>
        <begin position="221"/>
        <end position="238"/>
    </location>
</feature>
<feature type="compositionally biased region" description="Basic and acidic residues" evidence="3">
    <location>
        <begin position="11"/>
        <end position="30"/>
    </location>
</feature>
<keyword evidence="4" id="KW-0472">Membrane</keyword>
<dbReference type="InterPro" id="IPR043128">
    <property type="entry name" value="Rev_trsase/Diguanyl_cyclase"/>
</dbReference>
<dbReference type="AlphaFoldDB" id="A0A7Z2GLZ0"/>
<feature type="transmembrane region" description="Helical" evidence="4">
    <location>
        <begin position="162"/>
        <end position="182"/>
    </location>
</feature>
<evidence type="ECO:0000313" key="6">
    <source>
        <dbReference type="EMBL" id="QGZ64261.1"/>
    </source>
</evidence>
<dbReference type="KEGG" id="pacs:FAZ98_21290"/>
<dbReference type="Proteomes" id="UP000433577">
    <property type="component" value="Chromosome 2"/>
</dbReference>
<keyword evidence="4" id="KW-0812">Transmembrane</keyword>
<dbReference type="GO" id="GO:0005886">
    <property type="term" value="C:plasma membrane"/>
    <property type="evidence" value="ECO:0007669"/>
    <property type="project" value="TreeGrafter"/>
</dbReference>
<feature type="compositionally biased region" description="Basic residues" evidence="3">
    <location>
        <begin position="1"/>
        <end position="10"/>
    </location>
</feature>
<dbReference type="EMBL" id="CP046914">
    <property type="protein sequence ID" value="QGZ64261.1"/>
    <property type="molecule type" value="Genomic_DNA"/>
</dbReference>
<evidence type="ECO:0000256" key="4">
    <source>
        <dbReference type="SAM" id="Phobius"/>
    </source>
</evidence>
<evidence type="ECO:0000313" key="7">
    <source>
        <dbReference type="Proteomes" id="UP000433577"/>
    </source>
</evidence>
<dbReference type="Gene3D" id="3.30.70.270">
    <property type="match status" value="1"/>
</dbReference>
<dbReference type="RefSeq" id="WP_158953512.1">
    <property type="nucleotide sequence ID" value="NZ_CP046914.1"/>
</dbReference>
<feature type="transmembrane region" description="Helical" evidence="4">
    <location>
        <begin position="188"/>
        <end position="209"/>
    </location>
</feature>
<evidence type="ECO:0000256" key="1">
    <source>
        <dbReference type="ARBA" id="ARBA00012528"/>
    </source>
</evidence>
<evidence type="ECO:0000256" key="2">
    <source>
        <dbReference type="ARBA" id="ARBA00034247"/>
    </source>
</evidence>
<dbReference type="Pfam" id="PF00990">
    <property type="entry name" value="GGDEF"/>
    <property type="match status" value="1"/>
</dbReference>
<organism evidence="6 7">
    <name type="scientific">Paraburkholderia acidisoli</name>
    <dbReference type="NCBI Taxonomy" id="2571748"/>
    <lineage>
        <taxon>Bacteria</taxon>
        <taxon>Pseudomonadati</taxon>
        <taxon>Pseudomonadota</taxon>
        <taxon>Betaproteobacteria</taxon>
        <taxon>Burkholderiales</taxon>
        <taxon>Burkholderiaceae</taxon>
        <taxon>Paraburkholderia</taxon>
    </lineage>
</organism>
<feature type="transmembrane region" description="Helical" evidence="4">
    <location>
        <begin position="273"/>
        <end position="292"/>
    </location>
</feature>
<dbReference type="PANTHER" id="PTHR45138">
    <property type="entry name" value="REGULATORY COMPONENTS OF SENSORY TRANSDUCTION SYSTEM"/>
    <property type="match status" value="1"/>
</dbReference>
<dbReference type="OrthoDB" id="9813903at2"/>
<feature type="transmembrane region" description="Helical" evidence="4">
    <location>
        <begin position="298"/>
        <end position="318"/>
    </location>
</feature>
<dbReference type="GO" id="GO:0052621">
    <property type="term" value="F:diguanylate cyclase activity"/>
    <property type="evidence" value="ECO:0007669"/>
    <property type="project" value="UniProtKB-EC"/>
</dbReference>
<protein>
    <recommendedName>
        <fullName evidence="1">diguanylate cyclase</fullName>
        <ecNumber evidence="1">2.7.7.65</ecNumber>
    </recommendedName>
</protein>
<dbReference type="InterPro" id="IPR050469">
    <property type="entry name" value="Diguanylate_Cyclase"/>
</dbReference>
<dbReference type="SUPFAM" id="SSF55073">
    <property type="entry name" value="Nucleotide cyclase"/>
    <property type="match status" value="1"/>
</dbReference>
<dbReference type="FunFam" id="3.30.70.270:FF:000001">
    <property type="entry name" value="Diguanylate cyclase domain protein"/>
    <property type="match status" value="1"/>
</dbReference>
<accession>A0A7Z2GLZ0</accession>
<dbReference type="PROSITE" id="PS50887">
    <property type="entry name" value="GGDEF"/>
    <property type="match status" value="1"/>
</dbReference>
<evidence type="ECO:0000256" key="3">
    <source>
        <dbReference type="SAM" id="MobiDB-lite"/>
    </source>
</evidence>
<reference evidence="6 7" key="1">
    <citation type="submission" date="2019-12" db="EMBL/GenBank/DDBJ databases">
        <title>Paraburkholderia acidiphila 7Q-K02 sp. nov and Paraburkholderia acidisoli DHF22 sp. nov., two strains isolated from forest soil.</title>
        <authorList>
            <person name="Gao Z."/>
            <person name="Qiu L."/>
        </authorList>
    </citation>
    <scope>NUCLEOTIDE SEQUENCE [LARGE SCALE GENOMIC DNA]</scope>
    <source>
        <strain evidence="6 7">DHF22</strain>
    </source>
</reference>
<dbReference type="CDD" id="cd01949">
    <property type="entry name" value="GGDEF"/>
    <property type="match status" value="1"/>
</dbReference>
<dbReference type="NCBIfam" id="TIGR00254">
    <property type="entry name" value="GGDEF"/>
    <property type="match status" value="1"/>
</dbReference>
<dbReference type="GO" id="GO:1902201">
    <property type="term" value="P:negative regulation of bacterial-type flagellum-dependent cell motility"/>
    <property type="evidence" value="ECO:0007669"/>
    <property type="project" value="TreeGrafter"/>
</dbReference>
<keyword evidence="4" id="KW-1133">Transmembrane helix</keyword>
<feature type="region of interest" description="Disordered" evidence="3">
    <location>
        <begin position="1"/>
        <end position="47"/>
    </location>
</feature>
<name>A0A7Z2GLZ0_9BURK</name>
<proteinExistence type="predicted"/>